<sequence length="98" mass="10925">MAPYEKANNTPYLRACLDKNLHITQPIALSLPRCTPIGRGAYTRKVCSWKYSGILSSYVVHREERVFLSAEKFNPVAGLVKADEKSNIRANSGDGECH</sequence>
<gene>
    <name evidence="1" type="ORF">BDV35DRAFT_361356</name>
</gene>
<proteinExistence type="predicted"/>
<dbReference type="VEuPathDB" id="FungiDB:F9C07_2250680"/>
<name>A0A5N6GNK7_ASPFL</name>
<dbReference type="AlphaFoldDB" id="A0A5N6GNK7"/>
<evidence type="ECO:0000313" key="1">
    <source>
        <dbReference type="EMBL" id="KAB8243952.1"/>
    </source>
</evidence>
<dbReference type="Proteomes" id="UP000325434">
    <property type="component" value="Unassembled WGS sequence"/>
</dbReference>
<accession>A0A5N6GNK7</accession>
<reference evidence="1" key="1">
    <citation type="submission" date="2019-04" db="EMBL/GenBank/DDBJ databases">
        <title>Friends and foes A comparative genomics study of 23 Aspergillus species from section Flavi.</title>
        <authorList>
            <consortium name="DOE Joint Genome Institute"/>
            <person name="Kjaerbolling I."/>
            <person name="Vesth T."/>
            <person name="Frisvad J.C."/>
            <person name="Nybo J.L."/>
            <person name="Theobald S."/>
            <person name="Kildgaard S."/>
            <person name="Isbrandt T."/>
            <person name="Kuo A."/>
            <person name="Sato A."/>
            <person name="Lyhne E.K."/>
            <person name="Kogle M.E."/>
            <person name="Wiebenga A."/>
            <person name="Kun R.S."/>
            <person name="Lubbers R.J."/>
            <person name="Makela M.R."/>
            <person name="Barry K."/>
            <person name="Chovatia M."/>
            <person name="Clum A."/>
            <person name="Daum C."/>
            <person name="Haridas S."/>
            <person name="He G."/>
            <person name="LaButti K."/>
            <person name="Lipzen A."/>
            <person name="Mondo S."/>
            <person name="Riley R."/>
            <person name="Salamov A."/>
            <person name="Simmons B.A."/>
            <person name="Magnuson J.K."/>
            <person name="Henrissat B."/>
            <person name="Mortensen U.H."/>
            <person name="Larsen T.O."/>
            <person name="Devries R.P."/>
            <person name="Grigoriev I.V."/>
            <person name="Machida M."/>
            <person name="Baker S.E."/>
            <person name="Andersen M.R."/>
        </authorList>
    </citation>
    <scope>NUCLEOTIDE SEQUENCE [LARGE SCALE GENOMIC DNA]</scope>
    <source>
        <strain evidence="1">CBS 121.62</strain>
    </source>
</reference>
<protein>
    <submittedName>
        <fullName evidence="1">Uncharacterized protein</fullName>
    </submittedName>
</protein>
<organism evidence="1">
    <name type="scientific">Aspergillus flavus</name>
    <dbReference type="NCBI Taxonomy" id="5059"/>
    <lineage>
        <taxon>Eukaryota</taxon>
        <taxon>Fungi</taxon>
        <taxon>Dikarya</taxon>
        <taxon>Ascomycota</taxon>
        <taxon>Pezizomycotina</taxon>
        <taxon>Eurotiomycetes</taxon>
        <taxon>Eurotiomycetidae</taxon>
        <taxon>Eurotiales</taxon>
        <taxon>Aspergillaceae</taxon>
        <taxon>Aspergillus</taxon>
        <taxon>Aspergillus subgen. Circumdati</taxon>
    </lineage>
</organism>
<dbReference type="EMBL" id="ML734634">
    <property type="protein sequence ID" value="KAB8243952.1"/>
    <property type="molecule type" value="Genomic_DNA"/>
</dbReference>